<keyword evidence="2" id="KW-1185">Reference proteome</keyword>
<evidence type="ECO:0000313" key="2">
    <source>
        <dbReference type="Proteomes" id="UP000807504"/>
    </source>
</evidence>
<comment type="caution">
    <text evidence="1">The sequence shown here is derived from an EMBL/GenBank/DDBJ whole genome shotgun (WGS) entry which is preliminary data.</text>
</comment>
<evidence type="ECO:0000313" key="1">
    <source>
        <dbReference type="EMBL" id="KAF8767869.1"/>
    </source>
</evidence>
<reference evidence="1" key="2">
    <citation type="submission" date="2020-06" db="EMBL/GenBank/DDBJ databases">
        <authorList>
            <person name="Sheffer M."/>
        </authorList>
    </citation>
    <scope>NUCLEOTIDE SEQUENCE</scope>
</reference>
<accession>A0A8T0E7R7</accession>
<name>A0A8T0E7R7_ARGBR</name>
<proteinExistence type="predicted"/>
<reference evidence="1" key="1">
    <citation type="journal article" date="2020" name="bioRxiv">
        <title>Chromosome-level reference genome of the European wasp spider Argiope bruennichi: a resource for studies on range expansion and evolutionary adaptation.</title>
        <authorList>
            <person name="Sheffer M.M."/>
            <person name="Hoppe A."/>
            <person name="Krehenwinkel H."/>
            <person name="Uhl G."/>
            <person name="Kuss A.W."/>
            <person name="Jensen L."/>
            <person name="Jensen C."/>
            <person name="Gillespie R.G."/>
            <person name="Hoff K.J."/>
            <person name="Prost S."/>
        </authorList>
    </citation>
    <scope>NUCLEOTIDE SEQUENCE</scope>
</reference>
<gene>
    <name evidence="1" type="ORF">HNY73_020753</name>
</gene>
<dbReference type="EMBL" id="JABXBU010002230">
    <property type="protein sequence ID" value="KAF8767869.1"/>
    <property type="molecule type" value="Genomic_DNA"/>
</dbReference>
<dbReference type="AlphaFoldDB" id="A0A8T0E7R7"/>
<dbReference type="Proteomes" id="UP000807504">
    <property type="component" value="Unassembled WGS sequence"/>
</dbReference>
<protein>
    <submittedName>
        <fullName evidence="1">Uncharacterized protein</fullName>
    </submittedName>
</protein>
<organism evidence="1 2">
    <name type="scientific">Argiope bruennichi</name>
    <name type="common">Wasp spider</name>
    <name type="synonym">Aranea bruennichi</name>
    <dbReference type="NCBI Taxonomy" id="94029"/>
    <lineage>
        <taxon>Eukaryota</taxon>
        <taxon>Metazoa</taxon>
        <taxon>Ecdysozoa</taxon>
        <taxon>Arthropoda</taxon>
        <taxon>Chelicerata</taxon>
        <taxon>Arachnida</taxon>
        <taxon>Araneae</taxon>
        <taxon>Araneomorphae</taxon>
        <taxon>Entelegynae</taxon>
        <taxon>Araneoidea</taxon>
        <taxon>Araneidae</taxon>
        <taxon>Argiope</taxon>
    </lineage>
</organism>
<sequence length="144" mass="16673">MMLFRQLKIETYEYRKQNKKDTRRGGKSFQINQHKTLSGTMHDAWRALCPASWMSPGQGPPFVSRQGAPKPRPVAAAGRFFSSDGFLDGLRRRSKGRSLLWSAEEISGEDLDRSWRRVKCFVWEQKLEDNDNSPLKKNAFIGFY</sequence>